<comment type="similarity">
    <text evidence="3 10">Belongs to the COX11/CtaG family.</text>
</comment>
<dbReference type="RefSeq" id="WP_269333571.1">
    <property type="nucleotide sequence ID" value="NZ_JAMZFT010000003.1"/>
</dbReference>
<name>A0A9J6PIH6_9PROT</name>
<keyword evidence="5 10" id="KW-0812">Transmembrane</keyword>
<accession>A0A9J6PIH6</accession>
<evidence type="ECO:0000313" key="12">
    <source>
        <dbReference type="Proteomes" id="UP001055804"/>
    </source>
</evidence>
<dbReference type="HAMAP" id="MF_00155">
    <property type="entry name" value="CtaG"/>
    <property type="match status" value="1"/>
</dbReference>
<keyword evidence="7 10" id="KW-1133">Transmembrane helix</keyword>
<evidence type="ECO:0000256" key="1">
    <source>
        <dbReference type="ARBA" id="ARBA00004007"/>
    </source>
</evidence>
<dbReference type="EMBL" id="JAMZFT010000003">
    <property type="protein sequence ID" value="MCP1337608.1"/>
    <property type="molecule type" value="Genomic_DNA"/>
</dbReference>
<dbReference type="GO" id="GO:0005507">
    <property type="term" value="F:copper ion binding"/>
    <property type="evidence" value="ECO:0007669"/>
    <property type="project" value="InterPro"/>
</dbReference>
<keyword evidence="8 10" id="KW-0186">Copper</keyword>
<gene>
    <name evidence="10" type="primary">ctaG</name>
    <name evidence="11" type="ORF">NJQ99_14390</name>
</gene>
<dbReference type="GO" id="GO:0005886">
    <property type="term" value="C:plasma membrane"/>
    <property type="evidence" value="ECO:0007669"/>
    <property type="project" value="UniProtKB-SubCell"/>
</dbReference>
<evidence type="ECO:0000256" key="2">
    <source>
        <dbReference type="ARBA" id="ARBA00004382"/>
    </source>
</evidence>
<evidence type="ECO:0000313" key="11">
    <source>
        <dbReference type="EMBL" id="MCP1337608.1"/>
    </source>
</evidence>
<dbReference type="PANTHER" id="PTHR21320">
    <property type="entry name" value="CYTOCHROME C OXIDASE ASSEMBLY PROTEIN COX11-RELATED"/>
    <property type="match status" value="1"/>
</dbReference>
<keyword evidence="10" id="KW-0997">Cell inner membrane</keyword>
<dbReference type="Pfam" id="PF04442">
    <property type="entry name" value="CtaG_Cox11"/>
    <property type="match status" value="1"/>
</dbReference>
<dbReference type="AlphaFoldDB" id="A0A9J6PIH6"/>
<dbReference type="Proteomes" id="UP001055804">
    <property type="component" value="Unassembled WGS sequence"/>
</dbReference>
<evidence type="ECO:0000256" key="4">
    <source>
        <dbReference type="ARBA" id="ARBA00015384"/>
    </source>
</evidence>
<comment type="function">
    <text evidence="1 10">Exerts its effect at some terminal stage of cytochrome c oxidase synthesis, probably by being involved in the insertion of the copper B into subunit I.</text>
</comment>
<keyword evidence="6 10" id="KW-0735">Signal-anchor</keyword>
<dbReference type="InterPro" id="IPR007533">
    <property type="entry name" value="Cyt_c_oxidase_assmbl_CtaG"/>
</dbReference>
<evidence type="ECO:0000256" key="3">
    <source>
        <dbReference type="ARBA" id="ARBA00009620"/>
    </source>
</evidence>
<dbReference type="PIRSF" id="PIRSF005413">
    <property type="entry name" value="COX11"/>
    <property type="match status" value="1"/>
</dbReference>
<dbReference type="GO" id="GO:0008535">
    <property type="term" value="P:respiratory chain complex IV assembly"/>
    <property type="evidence" value="ECO:0007669"/>
    <property type="project" value="UniProtKB-UniRule"/>
</dbReference>
<evidence type="ECO:0000256" key="9">
    <source>
        <dbReference type="ARBA" id="ARBA00023136"/>
    </source>
</evidence>
<evidence type="ECO:0000256" key="6">
    <source>
        <dbReference type="ARBA" id="ARBA00022968"/>
    </source>
</evidence>
<dbReference type="NCBIfam" id="NF003465">
    <property type="entry name" value="PRK05089.1"/>
    <property type="match status" value="1"/>
</dbReference>
<comment type="caution">
    <text evidence="11">The sequence shown here is derived from an EMBL/GenBank/DDBJ whole genome shotgun (WGS) entry which is preliminary data.</text>
</comment>
<protein>
    <recommendedName>
        <fullName evidence="4 10">Cytochrome c oxidase assembly protein CtaG</fullName>
    </recommendedName>
</protein>
<dbReference type="PANTHER" id="PTHR21320:SF3">
    <property type="entry name" value="CYTOCHROME C OXIDASE ASSEMBLY PROTEIN COX11, MITOCHONDRIAL-RELATED"/>
    <property type="match status" value="1"/>
</dbReference>
<evidence type="ECO:0000256" key="7">
    <source>
        <dbReference type="ARBA" id="ARBA00022989"/>
    </source>
</evidence>
<evidence type="ECO:0000256" key="5">
    <source>
        <dbReference type="ARBA" id="ARBA00022692"/>
    </source>
</evidence>
<dbReference type="Gene3D" id="2.60.370.10">
    <property type="entry name" value="Ctag/Cox11"/>
    <property type="match status" value="1"/>
</dbReference>
<keyword evidence="12" id="KW-1185">Reference proteome</keyword>
<dbReference type="SUPFAM" id="SSF110111">
    <property type="entry name" value="Ctag/Cox11"/>
    <property type="match status" value="1"/>
</dbReference>
<keyword evidence="9 10" id="KW-0472">Membrane</keyword>
<dbReference type="InterPro" id="IPR023471">
    <property type="entry name" value="CtaG/Cox11_dom_sf"/>
</dbReference>
<feature type="topological domain" description="Cytoplasmic" evidence="10">
    <location>
        <begin position="1"/>
        <end position="13"/>
    </location>
</feature>
<keyword evidence="10" id="KW-1003">Cell membrane</keyword>
<proteinExistence type="inferred from homology"/>
<comment type="subcellular location">
    <subcellularLocation>
        <location evidence="2 10">Cell inner membrane</location>
        <topology evidence="2 10">Single-pass type II membrane protein</topology>
        <orientation evidence="2 10">Periplasmic side</orientation>
    </subcellularLocation>
</comment>
<evidence type="ECO:0000256" key="8">
    <source>
        <dbReference type="ARBA" id="ARBA00023008"/>
    </source>
</evidence>
<feature type="topological domain" description="Periplasmic" evidence="10">
    <location>
        <begin position="38"/>
        <end position="204"/>
    </location>
</feature>
<reference evidence="11" key="1">
    <citation type="submission" date="2022-06" db="EMBL/GenBank/DDBJ databases">
        <title>Isolation and Genomics of Futiania mangrovii gen. nov., sp. nov., a Rare and Metabolically-versatile member in the Class Alphaproteobacteria.</title>
        <authorList>
            <person name="Liu L."/>
            <person name="Huang W.-C."/>
            <person name="Pan J."/>
            <person name="Li J."/>
            <person name="Huang Y."/>
            <person name="Du H."/>
            <person name="Liu Y."/>
            <person name="Li M."/>
        </authorList>
    </citation>
    <scope>NUCLEOTIDE SEQUENCE</scope>
    <source>
        <strain evidence="11">FT118</strain>
    </source>
</reference>
<sequence>MNAAGEKDRTRMQARMRNTVVVLVGIAAGMAGLAYAAVPLYDLFCRVTGYGGTTQAALEAPGVAGERVIRVQFDANTARGLGWHFKPEQRSIDLKIGEEKLAFYRAENRTDHAITGTATFNVTPHKAGLYFSKIECFCFTEQRLEPGESVDMPVTFFIDPAIMDDPNLDDVTQITLSYTMYPADPPQTAHAGANGAVEGGGELN</sequence>
<evidence type="ECO:0000256" key="10">
    <source>
        <dbReference type="HAMAP-Rule" id="MF_00155"/>
    </source>
</evidence>
<dbReference type="FunFam" id="2.60.370.10:FF:000001">
    <property type="entry name" value="COX11 cytochrome c oxidase assembly homolog"/>
    <property type="match status" value="1"/>
</dbReference>
<organism evidence="11 12">
    <name type="scientific">Futiania mangrovi</name>
    <dbReference type="NCBI Taxonomy" id="2959716"/>
    <lineage>
        <taxon>Bacteria</taxon>
        <taxon>Pseudomonadati</taxon>
        <taxon>Pseudomonadota</taxon>
        <taxon>Alphaproteobacteria</taxon>
        <taxon>Futianiales</taxon>
        <taxon>Futianiaceae</taxon>
        <taxon>Futiania</taxon>
    </lineage>
</organism>